<comment type="caution">
    <text evidence="1">The sequence shown here is derived from an EMBL/GenBank/DDBJ whole genome shotgun (WGS) entry which is preliminary data.</text>
</comment>
<keyword evidence="2" id="KW-1185">Reference proteome</keyword>
<feature type="non-terminal residue" evidence="1">
    <location>
        <position position="70"/>
    </location>
</feature>
<dbReference type="Proteomes" id="UP000789901">
    <property type="component" value="Unassembled WGS sequence"/>
</dbReference>
<sequence length="70" mass="8292">MITLIIRKEIVYESCKMRKELRSDEVVKKKENSGDYTRLKLNEFSKSKAEVTGFFVKGNKKMVMERKIKC</sequence>
<evidence type="ECO:0000313" key="2">
    <source>
        <dbReference type="Proteomes" id="UP000789901"/>
    </source>
</evidence>
<evidence type="ECO:0000313" key="1">
    <source>
        <dbReference type="EMBL" id="CAG8809967.1"/>
    </source>
</evidence>
<organism evidence="1 2">
    <name type="scientific">Gigaspora margarita</name>
    <dbReference type="NCBI Taxonomy" id="4874"/>
    <lineage>
        <taxon>Eukaryota</taxon>
        <taxon>Fungi</taxon>
        <taxon>Fungi incertae sedis</taxon>
        <taxon>Mucoromycota</taxon>
        <taxon>Glomeromycotina</taxon>
        <taxon>Glomeromycetes</taxon>
        <taxon>Diversisporales</taxon>
        <taxon>Gigasporaceae</taxon>
        <taxon>Gigaspora</taxon>
    </lineage>
</organism>
<proteinExistence type="predicted"/>
<name>A0ABN7W0R5_GIGMA</name>
<dbReference type="EMBL" id="CAJVQB010027117">
    <property type="protein sequence ID" value="CAG8809967.1"/>
    <property type="molecule type" value="Genomic_DNA"/>
</dbReference>
<reference evidence="1 2" key="1">
    <citation type="submission" date="2021-06" db="EMBL/GenBank/DDBJ databases">
        <authorList>
            <person name="Kallberg Y."/>
            <person name="Tangrot J."/>
            <person name="Rosling A."/>
        </authorList>
    </citation>
    <scope>NUCLEOTIDE SEQUENCE [LARGE SCALE GENOMIC DNA]</scope>
    <source>
        <strain evidence="1 2">120-4 pot B 10/14</strain>
    </source>
</reference>
<accession>A0ABN7W0R5</accession>
<gene>
    <name evidence="1" type="ORF">GMARGA_LOCUS25000</name>
</gene>
<protein>
    <submittedName>
        <fullName evidence="1">39176_t:CDS:1</fullName>
    </submittedName>
</protein>
<feature type="non-terminal residue" evidence="1">
    <location>
        <position position="1"/>
    </location>
</feature>